<dbReference type="Proteomes" id="UP000822688">
    <property type="component" value="Chromosome 9"/>
</dbReference>
<feature type="domain" description="NF-X1-type" evidence="8">
    <location>
        <begin position="300"/>
        <end position="319"/>
    </location>
</feature>
<keyword evidence="10" id="KW-1185">Reference proteome</keyword>
<feature type="domain" description="NF-X1-type" evidence="8">
    <location>
        <begin position="353"/>
        <end position="372"/>
    </location>
</feature>
<evidence type="ECO:0000256" key="6">
    <source>
        <dbReference type="SAM" id="MobiDB-lite"/>
    </source>
</evidence>
<dbReference type="GO" id="GO:0005634">
    <property type="term" value="C:nucleus"/>
    <property type="evidence" value="ECO:0007669"/>
    <property type="project" value="InterPro"/>
</dbReference>
<gene>
    <name evidence="9" type="ORF">KC19_9G027900</name>
</gene>
<evidence type="ECO:0000313" key="9">
    <source>
        <dbReference type="EMBL" id="KAG0560982.1"/>
    </source>
</evidence>
<dbReference type="CDD" id="cd06008">
    <property type="entry name" value="NF-X1-zinc-finger"/>
    <property type="match status" value="6"/>
</dbReference>
<keyword evidence="3" id="KW-0677">Repeat</keyword>
<feature type="domain" description="NF-X1-type" evidence="8">
    <location>
        <begin position="655"/>
        <end position="673"/>
    </location>
</feature>
<feature type="compositionally biased region" description="Polar residues" evidence="6">
    <location>
        <begin position="59"/>
        <end position="72"/>
    </location>
</feature>
<feature type="transmembrane region" description="Helical" evidence="7">
    <location>
        <begin position="943"/>
        <end position="961"/>
    </location>
</feature>
<evidence type="ECO:0000313" key="10">
    <source>
        <dbReference type="Proteomes" id="UP000822688"/>
    </source>
</evidence>
<comment type="similarity">
    <text evidence="1">Belongs to the NFX1 family.</text>
</comment>
<evidence type="ECO:0000259" key="8">
    <source>
        <dbReference type="SMART" id="SM00438"/>
    </source>
</evidence>
<evidence type="ECO:0000256" key="7">
    <source>
        <dbReference type="SAM" id="Phobius"/>
    </source>
</evidence>
<keyword evidence="7" id="KW-0812">Transmembrane</keyword>
<keyword evidence="2" id="KW-0479">Metal-binding</keyword>
<feature type="domain" description="NF-X1-type" evidence="8">
    <location>
        <begin position="815"/>
        <end position="837"/>
    </location>
</feature>
<dbReference type="CDD" id="cd16697">
    <property type="entry name" value="RING-CH-C4HC3_NFXL1"/>
    <property type="match status" value="1"/>
</dbReference>
<feature type="compositionally biased region" description="Basic and acidic residues" evidence="6">
    <location>
        <begin position="893"/>
        <end position="907"/>
    </location>
</feature>
<feature type="domain" description="NF-X1-type" evidence="8">
    <location>
        <begin position="460"/>
        <end position="479"/>
    </location>
</feature>
<keyword evidence="4" id="KW-0863">Zinc-finger</keyword>
<feature type="compositionally biased region" description="Gly residues" evidence="6">
    <location>
        <begin position="32"/>
        <end position="48"/>
    </location>
</feature>
<comment type="caution">
    <text evidence="9">The sequence shown here is derived from an EMBL/GenBank/DDBJ whole genome shotgun (WGS) entry which is preliminary data.</text>
</comment>
<feature type="region of interest" description="Disordered" evidence="6">
    <location>
        <begin position="1"/>
        <end position="91"/>
    </location>
</feature>
<feature type="compositionally biased region" description="Low complexity" evidence="6">
    <location>
        <begin position="9"/>
        <end position="18"/>
    </location>
</feature>
<keyword evidence="7" id="KW-0472">Membrane</keyword>
<dbReference type="EMBL" id="CM026430">
    <property type="protein sequence ID" value="KAG0560982.1"/>
    <property type="molecule type" value="Genomic_DNA"/>
</dbReference>
<name>A0A8T0GVN8_CERPU</name>
<evidence type="ECO:0000256" key="3">
    <source>
        <dbReference type="ARBA" id="ARBA00022737"/>
    </source>
</evidence>
<evidence type="ECO:0000256" key="4">
    <source>
        <dbReference type="ARBA" id="ARBA00022771"/>
    </source>
</evidence>
<accession>A0A8T0GVN8</accession>
<proteinExistence type="inferred from homology"/>
<dbReference type="GO" id="GO:0000977">
    <property type="term" value="F:RNA polymerase II transcription regulatory region sequence-specific DNA binding"/>
    <property type="evidence" value="ECO:0007669"/>
    <property type="project" value="TreeGrafter"/>
</dbReference>
<reference evidence="9" key="1">
    <citation type="submission" date="2020-06" db="EMBL/GenBank/DDBJ databases">
        <title>WGS assembly of Ceratodon purpureus strain R40.</title>
        <authorList>
            <person name="Carey S.B."/>
            <person name="Jenkins J."/>
            <person name="Shu S."/>
            <person name="Lovell J.T."/>
            <person name="Sreedasyam A."/>
            <person name="Maumus F."/>
            <person name="Tiley G.P."/>
            <person name="Fernandez-Pozo N."/>
            <person name="Barry K."/>
            <person name="Chen C."/>
            <person name="Wang M."/>
            <person name="Lipzen A."/>
            <person name="Daum C."/>
            <person name="Saski C.A."/>
            <person name="Payton A.C."/>
            <person name="Mcbreen J.C."/>
            <person name="Conrad R.E."/>
            <person name="Kollar L.M."/>
            <person name="Olsson S."/>
            <person name="Huttunen S."/>
            <person name="Landis J.B."/>
            <person name="Wickett N.J."/>
            <person name="Johnson M.G."/>
            <person name="Rensing S.A."/>
            <person name="Grimwood J."/>
            <person name="Schmutz J."/>
            <person name="Mcdaniel S.F."/>
        </authorList>
    </citation>
    <scope>NUCLEOTIDE SEQUENCE</scope>
    <source>
        <strain evidence="9">R40</strain>
    </source>
</reference>
<dbReference type="AlphaFoldDB" id="A0A8T0GVN8"/>
<organism evidence="9 10">
    <name type="scientific">Ceratodon purpureus</name>
    <name type="common">Fire moss</name>
    <name type="synonym">Dicranum purpureum</name>
    <dbReference type="NCBI Taxonomy" id="3225"/>
    <lineage>
        <taxon>Eukaryota</taxon>
        <taxon>Viridiplantae</taxon>
        <taxon>Streptophyta</taxon>
        <taxon>Embryophyta</taxon>
        <taxon>Bryophyta</taxon>
        <taxon>Bryophytina</taxon>
        <taxon>Bryopsida</taxon>
        <taxon>Dicranidae</taxon>
        <taxon>Pseudoditrichales</taxon>
        <taxon>Ditrichaceae</taxon>
        <taxon>Ceratodon</taxon>
    </lineage>
</organism>
<evidence type="ECO:0000256" key="2">
    <source>
        <dbReference type="ARBA" id="ARBA00022723"/>
    </source>
</evidence>
<feature type="domain" description="NF-X1-type" evidence="8">
    <location>
        <begin position="752"/>
        <end position="770"/>
    </location>
</feature>
<dbReference type="InterPro" id="IPR000967">
    <property type="entry name" value="Znf_NFX1"/>
</dbReference>
<keyword evidence="7" id="KW-1133">Transmembrane helix</keyword>
<dbReference type="PANTHER" id="PTHR12360:SF1">
    <property type="entry name" value="NF-X1-TYPE ZINC FINGER PROTEIN NFXL1"/>
    <property type="match status" value="1"/>
</dbReference>
<feature type="domain" description="NF-X1-type" evidence="8">
    <location>
        <begin position="573"/>
        <end position="618"/>
    </location>
</feature>
<dbReference type="PANTHER" id="PTHR12360">
    <property type="entry name" value="NUCLEAR TRANSCRIPTION FACTOR, X-BOX BINDING 1 NFX1"/>
    <property type="match status" value="1"/>
</dbReference>
<evidence type="ECO:0000256" key="1">
    <source>
        <dbReference type="ARBA" id="ARBA00007269"/>
    </source>
</evidence>
<feature type="region of interest" description="Disordered" evidence="6">
    <location>
        <begin position="893"/>
        <end position="929"/>
    </location>
</feature>
<keyword evidence="5" id="KW-0862">Zinc</keyword>
<sequence>MDRRGGQASGSSSSQGRSVWNTPLQSRAPHGGASGGGGSGSMGEGGVGTKMPVKKNPVLSFNSKPAVQNVVYSSSDEDSESGGEGGVPGRNVDALESKIMADYPSAEDTDDTGVAKIRSLLLARRSGATSCLICLERVRATDPVWDCKAGCHAIFHLICIQSWARQALGAAAIRSLGQLSGQHFPAAQAEAEDKACWHCPKCRTDYQKTELPREYRCFCGKQENPENDPWLAPHTCGEKCGRPLPGKCGHECVLLCHPGPCPTCPQLLQFRCYCGAETEMRRCGHRNFSCGRECKKVLSCGKHKCENACHQGECPPCSKTAIHKCQCGKTSALRACAESNFRCENPCGQQLSCLKHWCQRGCHSGPCGECLLTGKRSCPCGKVEHKGIPCDAVIPTCGSTCEKVLPCEIHRCSERCHYGPCKEMCRVVLTKSCRCGSLKKEVPCHQELQCERKCQRMKDCGRHACKRRCCDGDCPLCSEVCGRRLKCGNHKCPAPCHRGLCAPCPVNVQITCACGETAIQVPCGTERTQRPPRCSKLCAIPPKCNHGPSCKPHRCHYGACPECHLPCLTPLPCGHKCKESCHGAKPAPNPEYTYKTKKKKTVHDKSTSTGEPCPPCSERIVKQCVGQHKGSERTMVCSQSSEFRCSNDCGNPLACGNHTCRKTCHFVTIPRLVAGEEVYVMRVVPAPPEAELPEPTNAPEGAWGKYGSSLPPEKSTSNGSVEETSTVPDNVKVIDSCEQCRLPCQKKRALRCTHPCTQRCHVGPCKPCKAVLKRACYCEALVQSLDCATFNSVPDAARVKLLSCGGPCHRKLPNCAHLCPDICHPGVCPTAADSCRKKVTVRCACQRLKKEWLCCDAQAAQPKGTQKSSVSGVGLIPCDQECSRLAAERKAKDENEELRHRKSKEPELNAAPVKVSKKRRGRASDDTTKTSGVWDTIAAAGRWLMLILLIVGALLALVYGYKGLLALSRWMDARDAARPRRRMPGSF</sequence>
<dbReference type="InterPro" id="IPR034078">
    <property type="entry name" value="NFX1_fam"/>
</dbReference>
<feature type="domain" description="NF-X1-type" evidence="8">
    <location>
        <begin position="248"/>
        <end position="266"/>
    </location>
</feature>
<dbReference type="SMART" id="SM00438">
    <property type="entry name" value="ZnF_NFX"/>
    <property type="match status" value="10"/>
</dbReference>
<dbReference type="GO" id="GO:0000981">
    <property type="term" value="F:DNA-binding transcription factor activity, RNA polymerase II-specific"/>
    <property type="evidence" value="ECO:0007669"/>
    <property type="project" value="TreeGrafter"/>
</dbReference>
<feature type="domain" description="NF-X1-type" evidence="8">
    <location>
        <begin position="487"/>
        <end position="506"/>
    </location>
</feature>
<feature type="compositionally biased region" description="Polar residues" evidence="6">
    <location>
        <begin position="714"/>
        <end position="725"/>
    </location>
</feature>
<protein>
    <recommendedName>
        <fullName evidence="8">NF-X1-type domain-containing protein</fullName>
    </recommendedName>
</protein>
<dbReference type="Pfam" id="PF01422">
    <property type="entry name" value="zf-NF-X1"/>
    <property type="match status" value="10"/>
</dbReference>
<feature type="domain" description="NF-X1-type" evidence="8">
    <location>
        <begin position="407"/>
        <end position="427"/>
    </location>
</feature>
<dbReference type="GO" id="GO:0008270">
    <property type="term" value="F:zinc ion binding"/>
    <property type="evidence" value="ECO:0007669"/>
    <property type="project" value="UniProtKB-KW"/>
</dbReference>
<feature type="region of interest" description="Disordered" evidence="6">
    <location>
        <begin position="688"/>
        <end position="725"/>
    </location>
</feature>
<evidence type="ECO:0000256" key="5">
    <source>
        <dbReference type="ARBA" id="ARBA00022833"/>
    </source>
</evidence>